<accession>A0A840AQB2</accession>
<sequence length="162" mass="18944">MSTKTTTRPSTSYDDDFYAWTQDQAEKLRARRHNEIDWDNLAEEIESVGRSQKSEIRNRLRVLLQHLLKWHFQPELRCHSWQSTISEQRVHIEGVIEDSPSLSAFPEDALDWAYRGAIRKAAEETKLAQDIFPTACPYTIEQILAYDFMPGRPWHPDDLIGD</sequence>
<evidence type="ECO:0000313" key="1">
    <source>
        <dbReference type="EMBL" id="MBB3931463.1"/>
    </source>
</evidence>
<keyword evidence="2" id="KW-1185">Reference proteome</keyword>
<dbReference type="InterPro" id="IPR002636">
    <property type="entry name" value="DUF29"/>
</dbReference>
<evidence type="ECO:0008006" key="3">
    <source>
        <dbReference type="Google" id="ProtNLM"/>
    </source>
</evidence>
<evidence type="ECO:0000313" key="2">
    <source>
        <dbReference type="Proteomes" id="UP000553963"/>
    </source>
</evidence>
<dbReference type="AlphaFoldDB" id="A0A840AQB2"/>
<dbReference type="Gene3D" id="1.20.1220.20">
    <property type="entry name" value="Uncharcterised protein PF01724"/>
    <property type="match status" value="1"/>
</dbReference>
<dbReference type="Pfam" id="PF01724">
    <property type="entry name" value="DUF29"/>
    <property type="match status" value="1"/>
</dbReference>
<name>A0A840AQB2_9HYPH</name>
<protein>
    <recommendedName>
        <fullName evidence="3">DUF29 domain-containing protein</fullName>
    </recommendedName>
</protein>
<dbReference type="EMBL" id="JACIDS010000003">
    <property type="protein sequence ID" value="MBB3931463.1"/>
    <property type="molecule type" value="Genomic_DNA"/>
</dbReference>
<gene>
    <name evidence="1" type="ORF">GGR25_002513</name>
</gene>
<proteinExistence type="predicted"/>
<reference evidence="1 2" key="1">
    <citation type="submission" date="2020-08" db="EMBL/GenBank/DDBJ databases">
        <title>Genomic Encyclopedia of Type Strains, Phase IV (KMG-IV): sequencing the most valuable type-strain genomes for metagenomic binning, comparative biology and taxonomic classification.</title>
        <authorList>
            <person name="Goeker M."/>
        </authorList>
    </citation>
    <scope>NUCLEOTIDE SEQUENCE [LARGE SCALE GENOMIC DNA]</scope>
    <source>
        <strain evidence="1 2">DSM 25966</strain>
    </source>
</reference>
<dbReference type="PANTHER" id="PTHR34235">
    <property type="entry name" value="SLR1203 PROTEIN-RELATED"/>
    <property type="match status" value="1"/>
</dbReference>
<dbReference type="RefSeq" id="WP_183399098.1">
    <property type="nucleotide sequence ID" value="NZ_JACIDS010000003.1"/>
</dbReference>
<organism evidence="1 2">
    <name type="scientific">Kaistia hirudinis</name>
    <dbReference type="NCBI Taxonomy" id="1293440"/>
    <lineage>
        <taxon>Bacteria</taxon>
        <taxon>Pseudomonadati</taxon>
        <taxon>Pseudomonadota</taxon>
        <taxon>Alphaproteobacteria</taxon>
        <taxon>Hyphomicrobiales</taxon>
        <taxon>Kaistiaceae</taxon>
        <taxon>Kaistia</taxon>
    </lineage>
</organism>
<comment type="caution">
    <text evidence="1">The sequence shown here is derived from an EMBL/GenBank/DDBJ whole genome shotgun (WGS) entry which is preliminary data.</text>
</comment>
<dbReference type="Proteomes" id="UP000553963">
    <property type="component" value="Unassembled WGS sequence"/>
</dbReference>